<name>A0A9P1J6F3_9PELO</name>
<proteinExistence type="predicted"/>
<evidence type="ECO:0000256" key="1">
    <source>
        <dbReference type="SAM" id="MobiDB-lite"/>
    </source>
</evidence>
<dbReference type="OrthoDB" id="5875316at2759"/>
<keyword evidence="3" id="KW-1185">Reference proteome</keyword>
<protein>
    <submittedName>
        <fullName evidence="2">Uncharacterized protein</fullName>
    </submittedName>
</protein>
<feature type="region of interest" description="Disordered" evidence="1">
    <location>
        <begin position="14"/>
        <end position="53"/>
    </location>
</feature>
<dbReference type="Proteomes" id="UP001152747">
    <property type="component" value="Unassembled WGS sequence"/>
</dbReference>
<accession>A0A9P1J6F3</accession>
<dbReference type="EMBL" id="CANHGI010000006">
    <property type="protein sequence ID" value="CAI5455774.1"/>
    <property type="molecule type" value="Genomic_DNA"/>
</dbReference>
<gene>
    <name evidence="2" type="ORF">CAMP_LOCUS18411</name>
</gene>
<sequence>MECFRIFFRKMSTTATETPKPTIVEEQQKEQQEKKVVEGSEKEQGGEGEETECEVDVRQEFKSCIDETLQTVCRVASMKRKVQAENK</sequence>
<evidence type="ECO:0000313" key="3">
    <source>
        <dbReference type="Proteomes" id="UP001152747"/>
    </source>
</evidence>
<dbReference type="AlphaFoldDB" id="A0A9P1J6F3"/>
<organism evidence="2 3">
    <name type="scientific">Caenorhabditis angaria</name>
    <dbReference type="NCBI Taxonomy" id="860376"/>
    <lineage>
        <taxon>Eukaryota</taxon>
        <taxon>Metazoa</taxon>
        <taxon>Ecdysozoa</taxon>
        <taxon>Nematoda</taxon>
        <taxon>Chromadorea</taxon>
        <taxon>Rhabditida</taxon>
        <taxon>Rhabditina</taxon>
        <taxon>Rhabditomorpha</taxon>
        <taxon>Rhabditoidea</taxon>
        <taxon>Rhabditidae</taxon>
        <taxon>Peloderinae</taxon>
        <taxon>Caenorhabditis</taxon>
    </lineage>
</organism>
<comment type="caution">
    <text evidence="2">The sequence shown here is derived from an EMBL/GenBank/DDBJ whole genome shotgun (WGS) entry which is preliminary data.</text>
</comment>
<reference evidence="2" key="1">
    <citation type="submission" date="2022-11" db="EMBL/GenBank/DDBJ databases">
        <authorList>
            <person name="Kikuchi T."/>
        </authorList>
    </citation>
    <scope>NUCLEOTIDE SEQUENCE</scope>
    <source>
        <strain evidence="2">PS1010</strain>
    </source>
</reference>
<evidence type="ECO:0000313" key="2">
    <source>
        <dbReference type="EMBL" id="CAI5455774.1"/>
    </source>
</evidence>
<feature type="compositionally biased region" description="Basic and acidic residues" evidence="1">
    <location>
        <begin position="26"/>
        <end position="45"/>
    </location>
</feature>